<dbReference type="STRING" id="1416806.CAL12_24720"/>
<keyword evidence="9" id="KW-0472">Membrane</keyword>
<dbReference type="PANTHER" id="PTHR21666:SF288">
    <property type="entry name" value="CELL DIVISION PROTEIN YTFB"/>
    <property type="match status" value="1"/>
</dbReference>
<keyword evidence="9" id="KW-1133">Transmembrane helix</keyword>
<reference evidence="13 14" key="1">
    <citation type="submission" date="2017-05" db="EMBL/GenBank/DDBJ databases">
        <title>Complete and WGS of Bordetella genogroups.</title>
        <authorList>
            <person name="Spilker T."/>
            <person name="LiPuma J."/>
        </authorList>
    </citation>
    <scope>NUCLEOTIDE SEQUENCE [LARGE SCALE GENOMIC DNA]</scope>
    <source>
        <strain evidence="13 14">AU19157</strain>
    </source>
</reference>
<evidence type="ECO:0000256" key="8">
    <source>
        <dbReference type="SAM" id="MobiDB-lite"/>
    </source>
</evidence>
<keyword evidence="6" id="KW-0862">Zinc</keyword>
<feature type="domain" description="M23ase beta-sheet core" evidence="10">
    <location>
        <begin position="325"/>
        <end position="421"/>
    </location>
</feature>
<dbReference type="Proteomes" id="UP000194151">
    <property type="component" value="Chromosome"/>
</dbReference>
<dbReference type="Pfam" id="PF01551">
    <property type="entry name" value="Peptidase_M23"/>
    <property type="match status" value="1"/>
</dbReference>
<evidence type="ECO:0000313" key="13">
    <source>
        <dbReference type="EMBL" id="ARP83696.1"/>
    </source>
</evidence>
<dbReference type="InterPro" id="IPR054512">
    <property type="entry name" value="NMB0315-like_N"/>
</dbReference>
<dbReference type="GO" id="GO:0006508">
    <property type="term" value="P:proteolysis"/>
    <property type="evidence" value="ECO:0007669"/>
    <property type="project" value="UniProtKB-KW"/>
</dbReference>
<evidence type="ECO:0000256" key="2">
    <source>
        <dbReference type="ARBA" id="ARBA00004196"/>
    </source>
</evidence>
<sequence>MITGPNEPGSARPSASTLPTLPTSASHSRRPRILRAAALATAVGLFAAAAAVGMVQHPDAADLPPTRTIEKVMALSPDEYRVSDASPAPYINETRIRRGDTLAAVLQRLHLDDDGLQVFLTHDPSARSIYKLYPGRSVQAATDANGDLVWLRYIHTPGNDSDGQVVTRFLEVEPKGDSYVAQEMTEDTDRQVRVAMGTIESSLFAATDAAGIPDSVTLQMADILGAKIDFLRSLRQGDQFRVVYETRSHDGRYAGAGRVLALEFENQGKMYSAVWYTPPGSTTGSYYDFDGTSLRGAFLRTALKFSRISSTFGMRMHPIHKTWTGHKGVDYAAPIGTPIHSTSDGEVEFAGVQNGYGNVVVIKHDSKFSTLYAHQSRIAPGIRKGVRVTQGEVIGYVGQTGWATGPHLHYEFRIGDKPVDPLSVDLPIAQALEGKDKVAFAQETGVYKQQLNMLAQFQQSMPGTTLASAAGN</sequence>
<feature type="transmembrane region" description="Helical" evidence="9">
    <location>
        <begin position="33"/>
        <end position="55"/>
    </location>
</feature>
<evidence type="ECO:0000256" key="7">
    <source>
        <dbReference type="ARBA" id="ARBA00023049"/>
    </source>
</evidence>
<evidence type="ECO:0000256" key="3">
    <source>
        <dbReference type="ARBA" id="ARBA00022670"/>
    </source>
</evidence>
<name>A0A1W6YRH6_9BORD</name>
<dbReference type="GO" id="GO:0046872">
    <property type="term" value="F:metal ion binding"/>
    <property type="evidence" value="ECO:0007669"/>
    <property type="project" value="UniProtKB-KW"/>
</dbReference>
<keyword evidence="3" id="KW-0645">Protease</keyword>
<dbReference type="InterPro" id="IPR011055">
    <property type="entry name" value="Dup_hybrid_motif"/>
</dbReference>
<evidence type="ECO:0000259" key="11">
    <source>
        <dbReference type="Pfam" id="PF19425"/>
    </source>
</evidence>
<proteinExistence type="predicted"/>
<evidence type="ECO:0000259" key="10">
    <source>
        <dbReference type="Pfam" id="PF01551"/>
    </source>
</evidence>
<keyword evidence="14" id="KW-1185">Reference proteome</keyword>
<keyword evidence="7" id="KW-0482">Metalloprotease</keyword>
<feature type="region of interest" description="Disordered" evidence="8">
    <location>
        <begin position="1"/>
        <end position="29"/>
    </location>
</feature>
<dbReference type="RefSeq" id="WP_420042742.1">
    <property type="nucleotide sequence ID" value="NZ_CP021108.1"/>
</dbReference>
<keyword evidence="5" id="KW-0378">Hydrolase</keyword>
<dbReference type="PANTHER" id="PTHR21666">
    <property type="entry name" value="PEPTIDASE-RELATED"/>
    <property type="match status" value="1"/>
</dbReference>
<dbReference type="InterPro" id="IPR045834">
    <property type="entry name" value="Csd3_N2"/>
</dbReference>
<evidence type="ECO:0000256" key="1">
    <source>
        <dbReference type="ARBA" id="ARBA00001947"/>
    </source>
</evidence>
<dbReference type="InterPro" id="IPR050570">
    <property type="entry name" value="Cell_wall_metabolism_enzyme"/>
</dbReference>
<evidence type="ECO:0000256" key="6">
    <source>
        <dbReference type="ARBA" id="ARBA00022833"/>
    </source>
</evidence>
<organism evidence="13 14">
    <name type="scientific">Bordetella genomosp. 8</name>
    <dbReference type="NCBI Taxonomy" id="1416806"/>
    <lineage>
        <taxon>Bacteria</taxon>
        <taxon>Pseudomonadati</taxon>
        <taxon>Pseudomonadota</taxon>
        <taxon>Betaproteobacteria</taxon>
        <taxon>Burkholderiales</taxon>
        <taxon>Alcaligenaceae</taxon>
        <taxon>Bordetella</taxon>
    </lineage>
</organism>
<accession>A0A1W6YRH6</accession>
<comment type="cofactor">
    <cofactor evidence="1">
        <name>Zn(2+)</name>
        <dbReference type="ChEBI" id="CHEBI:29105"/>
    </cofactor>
</comment>
<evidence type="ECO:0000256" key="4">
    <source>
        <dbReference type="ARBA" id="ARBA00022723"/>
    </source>
</evidence>
<evidence type="ECO:0000313" key="14">
    <source>
        <dbReference type="Proteomes" id="UP000194151"/>
    </source>
</evidence>
<dbReference type="KEGG" id="bgv:CAL12_24720"/>
<dbReference type="SUPFAM" id="SSF51261">
    <property type="entry name" value="Duplicated hybrid motif"/>
    <property type="match status" value="1"/>
</dbReference>
<dbReference type="CDD" id="cd12797">
    <property type="entry name" value="M23_peptidase"/>
    <property type="match status" value="1"/>
</dbReference>
<dbReference type="EMBL" id="CP021108">
    <property type="protein sequence ID" value="ARP83696.1"/>
    <property type="molecule type" value="Genomic_DNA"/>
</dbReference>
<dbReference type="GO" id="GO:0004222">
    <property type="term" value="F:metalloendopeptidase activity"/>
    <property type="evidence" value="ECO:0007669"/>
    <property type="project" value="TreeGrafter"/>
</dbReference>
<gene>
    <name evidence="13" type="ORF">CAL12_24720</name>
</gene>
<keyword evidence="9" id="KW-0812">Transmembrane</keyword>
<dbReference type="GO" id="GO:0030313">
    <property type="term" value="C:cell envelope"/>
    <property type="evidence" value="ECO:0007669"/>
    <property type="project" value="UniProtKB-SubCell"/>
</dbReference>
<evidence type="ECO:0000259" key="12">
    <source>
        <dbReference type="Pfam" id="PF22310"/>
    </source>
</evidence>
<protein>
    <submittedName>
        <fullName evidence="13">Metallopeptidase</fullName>
    </submittedName>
</protein>
<dbReference type="Pfam" id="PF19425">
    <property type="entry name" value="Csd3_N2"/>
    <property type="match status" value="1"/>
</dbReference>
<comment type="subcellular location">
    <subcellularLocation>
        <location evidence="2">Cell envelope</location>
    </subcellularLocation>
</comment>
<evidence type="ECO:0000256" key="9">
    <source>
        <dbReference type="SAM" id="Phobius"/>
    </source>
</evidence>
<evidence type="ECO:0000256" key="5">
    <source>
        <dbReference type="ARBA" id="ARBA00022801"/>
    </source>
</evidence>
<dbReference type="Gene3D" id="2.70.70.10">
    <property type="entry name" value="Glucose Permease (Domain IIA)"/>
    <property type="match status" value="1"/>
</dbReference>
<feature type="domain" description="DD-carboxypeptidase/endopeptidase Mpg-like N-terminal" evidence="12">
    <location>
        <begin position="90"/>
        <end position="152"/>
    </location>
</feature>
<keyword evidence="4" id="KW-0479">Metal-binding</keyword>
<dbReference type="Gene3D" id="3.10.450.350">
    <property type="match status" value="2"/>
</dbReference>
<dbReference type="InterPro" id="IPR016047">
    <property type="entry name" value="M23ase_b-sheet_dom"/>
</dbReference>
<dbReference type="AlphaFoldDB" id="A0A1W6YRH6"/>
<dbReference type="Pfam" id="PF22310">
    <property type="entry name" value="NMB0315_dom_I"/>
    <property type="match status" value="1"/>
</dbReference>
<feature type="domain" description="Csd3-like second N-terminal" evidence="11">
    <location>
        <begin position="192"/>
        <end position="312"/>
    </location>
</feature>
<feature type="compositionally biased region" description="Polar residues" evidence="8">
    <location>
        <begin position="13"/>
        <end position="26"/>
    </location>
</feature>